<evidence type="ECO:0000256" key="2">
    <source>
        <dbReference type="ARBA" id="ARBA00022741"/>
    </source>
</evidence>
<proteinExistence type="predicted"/>
<evidence type="ECO:0000259" key="6">
    <source>
        <dbReference type="Pfam" id="PF18052"/>
    </source>
</evidence>
<evidence type="ECO:0000256" key="1">
    <source>
        <dbReference type="ARBA" id="ARBA00022737"/>
    </source>
</evidence>
<dbReference type="GO" id="GO:0006952">
    <property type="term" value="P:defense response"/>
    <property type="evidence" value="ECO:0007669"/>
    <property type="project" value="UniProtKB-KW"/>
</dbReference>
<feature type="domain" description="NB-ARC" evidence="5">
    <location>
        <begin position="138"/>
        <end position="270"/>
    </location>
</feature>
<evidence type="ECO:0000256" key="3">
    <source>
        <dbReference type="ARBA" id="ARBA00022821"/>
    </source>
</evidence>
<dbReference type="EMBL" id="QGNW01000181">
    <property type="protein sequence ID" value="RVW87687.1"/>
    <property type="molecule type" value="Genomic_DNA"/>
</dbReference>
<dbReference type="Pfam" id="PF18052">
    <property type="entry name" value="Rx_N"/>
    <property type="match status" value="1"/>
</dbReference>
<dbReference type="InterPro" id="IPR002182">
    <property type="entry name" value="NB-ARC"/>
</dbReference>
<evidence type="ECO:0000313" key="7">
    <source>
        <dbReference type="EMBL" id="RVW87687.1"/>
    </source>
</evidence>
<dbReference type="Proteomes" id="UP000288805">
    <property type="component" value="Unassembled WGS sequence"/>
</dbReference>
<keyword evidence="1" id="KW-0677">Repeat</keyword>
<dbReference type="GO" id="GO:0043531">
    <property type="term" value="F:ADP binding"/>
    <property type="evidence" value="ECO:0007669"/>
    <property type="project" value="InterPro"/>
</dbReference>
<keyword evidence="3" id="KW-0611">Plant defense</keyword>
<evidence type="ECO:0000259" key="5">
    <source>
        <dbReference type="Pfam" id="PF00931"/>
    </source>
</evidence>
<gene>
    <name evidence="7" type="primary">RGA2_4</name>
    <name evidence="7" type="ORF">CK203_057230</name>
</gene>
<dbReference type="PANTHER" id="PTHR36766">
    <property type="entry name" value="PLANT BROAD-SPECTRUM MILDEW RESISTANCE PROTEIN RPW8"/>
    <property type="match status" value="1"/>
</dbReference>
<dbReference type="SUPFAM" id="SSF52540">
    <property type="entry name" value="P-loop containing nucleoside triphosphate hydrolases"/>
    <property type="match status" value="1"/>
</dbReference>
<name>A0A438HT94_VITVI</name>
<dbReference type="GO" id="GO:0005524">
    <property type="term" value="F:ATP binding"/>
    <property type="evidence" value="ECO:0007669"/>
    <property type="project" value="UniProtKB-KW"/>
</dbReference>
<accession>A0A438HT94</accession>
<dbReference type="Gene3D" id="1.20.5.4130">
    <property type="match status" value="1"/>
</dbReference>
<reference evidence="7 8" key="1">
    <citation type="journal article" date="2018" name="PLoS Genet.">
        <title>Population sequencing reveals clonal diversity and ancestral inbreeding in the grapevine cultivar Chardonnay.</title>
        <authorList>
            <person name="Roach M.J."/>
            <person name="Johnson D.L."/>
            <person name="Bohlmann J."/>
            <person name="van Vuuren H.J."/>
            <person name="Jones S.J."/>
            <person name="Pretorius I.S."/>
            <person name="Schmidt S.A."/>
            <person name="Borneman A.R."/>
        </authorList>
    </citation>
    <scope>NUCLEOTIDE SEQUENCE [LARGE SCALE GENOMIC DNA]</scope>
    <source>
        <strain evidence="8">cv. Chardonnay</strain>
        <tissue evidence="7">Leaf</tissue>
    </source>
</reference>
<sequence length="286" mass="32714">MAEQIVYGVDNLLMKVGCVAVEEIGLMYGVPKELTKLQETLSTIKDVILDAEEQQQISELGRSRAIESWVRRLKDVVYDADDLFDDLAAEDLRRKTDVRGRFGRRVSDSFRLQIKLLFVLRWVIEHGRLRQDHPCQLVCNDQRVVKYFDLKMWVCVSNDFDVKILVSNIIKSATNKDVENLELDQLQKLLQQNLDGKRYLLVLDDVWNEDLKKWGQLITLLPAGANGSKIFATTRSIGVASVMGINSPYVLEAIKEDESWDLFESLAFRKGEEKVHSNLVAIGKDI</sequence>
<feature type="domain" description="Disease resistance N-terminal" evidence="6">
    <location>
        <begin position="9"/>
        <end position="101"/>
    </location>
</feature>
<comment type="caution">
    <text evidence="7">The sequence shown here is derived from an EMBL/GenBank/DDBJ whole genome shotgun (WGS) entry which is preliminary data.</text>
</comment>
<evidence type="ECO:0000256" key="4">
    <source>
        <dbReference type="ARBA" id="ARBA00022840"/>
    </source>
</evidence>
<evidence type="ECO:0000313" key="8">
    <source>
        <dbReference type="Proteomes" id="UP000288805"/>
    </source>
</evidence>
<dbReference type="Pfam" id="PF00931">
    <property type="entry name" value="NB-ARC"/>
    <property type="match status" value="1"/>
</dbReference>
<dbReference type="InterPro" id="IPR041118">
    <property type="entry name" value="Rx_N"/>
</dbReference>
<dbReference type="InterPro" id="IPR027417">
    <property type="entry name" value="P-loop_NTPase"/>
</dbReference>
<keyword evidence="4" id="KW-0067">ATP-binding</keyword>
<organism evidence="7 8">
    <name type="scientific">Vitis vinifera</name>
    <name type="common">Grape</name>
    <dbReference type="NCBI Taxonomy" id="29760"/>
    <lineage>
        <taxon>Eukaryota</taxon>
        <taxon>Viridiplantae</taxon>
        <taxon>Streptophyta</taxon>
        <taxon>Embryophyta</taxon>
        <taxon>Tracheophyta</taxon>
        <taxon>Spermatophyta</taxon>
        <taxon>Magnoliopsida</taxon>
        <taxon>eudicotyledons</taxon>
        <taxon>Gunneridae</taxon>
        <taxon>Pentapetalae</taxon>
        <taxon>rosids</taxon>
        <taxon>Vitales</taxon>
        <taxon>Vitaceae</taxon>
        <taxon>Viteae</taxon>
        <taxon>Vitis</taxon>
    </lineage>
</organism>
<dbReference type="AlphaFoldDB" id="A0A438HT94"/>
<keyword evidence="2" id="KW-0547">Nucleotide-binding</keyword>
<dbReference type="Gene3D" id="3.40.50.300">
    <property type="entry name" value="P-loop containing nucleotide triphosphate hydrolases"/>
    <property type="match status" value="1"/>
</dbReference>
<protein>
    <submittedName>
        <fullName evidence="7">Disease resistance protein RGA2</fullName>
    </submittedName>
</protein>
<dbReference type="PANTHER" id="PTHR36766:SF40">
    <property type="entry name" value="DISEASE RESISTANCE PROTEIN RGA3"/>
    <property type="match status" value="1"/>
</dbReference>